<evidence type="ECO:0000313" key="2">
    <source>
        <dbReference type="Proteomes" id="UP000184501"/>
    </source>
</evidence>
<dbReference type="AlphaFoldDB" id="A0A1M5BQA7"/>
<organism evidence="1 2">
    <name type="scientific">Streptoalloteichus hindustanus</name>
    <dbReference type="NCBI Taxonomy" id="2017"/>
    <lineage>
        <taxon>Bacteria</taxon>
        <taxon>Bacillati</taxon>
        <taxon>Actinomycetota</taxon>
        <taxon>Actinomycetes</taxon>
        <taxon>Pseudonocardiales</taxon>
        <taxon>Pseudonocardiaceae</taxon>
        <taxon>Streptoalloteichus</taxon>
    </lineage>
</organism>
<accession>A0A1M5BQA7</accession>
<dbReference type="EMBL" id="FQVN01000003">
    <property type="protein sequence ID" value="SHF44783.1"/>
    <property type="molecule type" value="Genomic_DNA"/>
</dbReference>
<gene>
    <name evidence="1" type="ORF">SAMN05444320_103686</name>
</gene>
<dbReference type="STRING" id="2017.SAMN05444320_103686"/>
<evidence type="ECO:0008006" key="3">
    <source>
        <dbReference type="Google" id="ProtNLM"/>
    </source>
</evidence>
<name>A0A1M5BQA7_STRHI</name>
<keyword evidence="2" id="KW-1185">Reference proteome</keyword>
<dbReference type="InterPro" id="IPR012296">
    <property type="entry name" value="Nuclease_put_TT1808"/>
</dbReference>
<protein>
    <recommendedName>
        <fullName evidence="3">Restriction endonuclease</fullName>
    </recommendedName>
</protein>
<dbReference type="RefSeq" id="WP_234995679.1">
    <property type="nucleotide sequence ID" value="NZ_FQVN01000003.1"/>
</dbReference>
<sequence>MEIVSPGSRKQDRTLKPMVLAEAGVPHFWRVELIGFREQLPGERPPVVFAHMLSDAAYALVMRAGAGTVVTLPGPIPLSVDPGGLLLR</sequence>
<reference evidence="1 2" key="1">
    <citation type="submission" date="2016-11" db="EMBL/GenBank/DDBJ databases">
        <authorList>
            <person name="Jaros S."/>
            <person name="Januszkiewicz K."/>
            <person name="Wedrychowicz H."/>
        </authorList>
    </citation>
    <scope>NUCLEOTIDE SEQUENCE [LARGE SCALE GENOMIC DNA]</scope>
    <source>
        <strain evidence="1 2">DSM 44523</strain>
    </source>
</reference>
<evidence type="ECO:0000313" key="1">
    <source>
        <dbReference type="EMBL" id="SHF44783.1"/>
    </source>
</evidence>
<proteinExistence type="predicted"/>
<dbReference type="Proteomes" id="UP000184501">
    <property type="component" value="Unassembled WGS sequence"/>
</dbReference>
<dbReference type="Gene3D" id="3.90.1570.10">
    <property type="entry name" value="tt1808, chain A"/>
    <property type="match status" value="1"/>
</dbReference>